<name>A0ABC8R5I3_9AQUA</name>
<dbReference type="Proteomes" id="UP001642360">
    <property type="component" value="Unassembled WGS sequence"/>
</dbReference>
<sequence length="94" mass="10295">MFRAQSTSAFGTPSTPSFATGFGTSLHNKAMVVLDFRLHSVPSKHNLLRSAIVDAYKVEPGNPNYAFKHLLFSVTEPENTTKPAGESDCFEKFA</sequence>
<dbReference type="EMBL" id="CAUOFW020000814">
    <property type="protein sequence ID" value="CAK9137307.1"/>
    <property type="molecule type" value="Genomic_DNA"/>
</dbReference>
<proteinExistence type="predicted"/>
<protein>
    <submittedName>
        <fullName evidence="1">Uncharacterized protein</fullName>
    </submittedName>
</protein>
<keyword evidence="2" id="KW-1185">Reference proteome</keyword>
<dbReference type="AlphaFoldDB" id="A0ABC8R5I3"/>
<comment type="caution">
    <text evidence="1">The sequence shown here is derived from an EMBL/GenBank/DDBJ whole genome shotgun (WGS) entry which is preliminary data.</text>
</comment>
<evidence type="ECO:0000313" key="1">
    <source>
        <dbReference type="EMBL" id="CAK9137307.1"/>
    </source>
</evidence>
<organism evidence="1 2">
    <name type="scientific">Ilex paraguariensis</name>
    <name type="common">yerba mate</name>
    <dbReference type="NCBI Taxonomy" id="185542"/>
    <lineage>
        <taxon>Eukaryota</taxon>
        <taxon>Viridiplantae</taxon>
        <taxon>Streptophyta</taxon>
        <taxon>Embryophyta</taxon>
        <taxon>Tracheophyta</taxon>
        <taxon>Spermatophyta</taxon>
        <taxon>Magnoliopsida</taxon>
        <taxon>eudicotyledons</taxon>
        <taxon>Gunneridae</taxon>
        <taxon>Pentapetalae</taxon>
        <taxon>asterids</taxon>
        <taxon>campanulids</taxon>
        <taxon>Aquifoliales</taxon>
        <taxon>Aquifoliaceae</taxon>
        <taxon>Ilex</taxon>
    </lineage>
</organism>
<evidence type="ECO:0000313" key="2">
    <source>
        <dbReference type="Proteomes" id="UP001642360"/>
    </source>
</evidence>
<accession>A0ABC8R5I3</accession>
<gene>
    <name evidence="1" type="ORF">ILEXP_LOCUS4332</name>
</gene>
<reference evidence="1 2" key="1">
    <citation type="submission" date="2024-02" db="EMBL/GenBank/DDBJ databases">
        <authorList>
            <person name="Vignale AGUSTIN F."/>
            <person name="Sosa J E."/>
            <person name="Modenutti C."/>
        </authorList>
    </citation>
    <scope>NUCLEOTIDE SEQUENCE [LARGE SCALE GENOMIC DNA]</scope>
</reference>